<reference evidence="10 11" key="1">
    <citation type="submission" date="2019-04" db="EMBL/GenBank/DDBJ databases">
        <title>Natronospirillum operosus gen. nov., sp. nov., a haloalkaliphilic satellite isolated from decaying biomass of laboratory culture of cyanobacterium Geitlerinema sp. and proposal of Natronospirillaceae fam. nov. and Saccharospirillaceae fam. nov.</title>
        <authorList>
            <person name="Kevbrin V."/>
            <person name="Boltyanskaya Y."/>
            <person name="Koziaeva V."/>
            <person name="Grouzdev D.S."/>
            <person name="Park M."/>
            <person name="Cho J."/>
        </authorList>
    </citation>
    <scope>NUCLEOTIDE SEQUENCE [LARGE SCALE GENOMIC DNA]</scope>
    <source>
        <strain evidence="10 11">G-116</strain>
    </source>
</reference>
<keyword evidence="11" id="KW-1185">Reference proteome</keyword>
<dbReference type="Pfam" id="PF01649">
    <property type="entry name" value="Ribosomal_S20p"/>
    <property type="match status" value="1"/>
</dbReference>
<dbReference type="RefSeq" id="WP_135484515.1">
    <property type="nucleotide sequence ID" value="NZ_SRMF01000010.1"/>
</dbReference>
<keyword evidence="6 8" id="KW-0687">Ribonucleoprotein</keyword>
<accession>A0A4Z0W823</accession>
<gene>
    <name evidence="8 10" type="primary">rpsT</name>
    <name evidence="10" type="ORF">E4656_17010</name>
</gene>
<dbReference type="OrthoDB" id="9807974at2"/>
<dbReference type="Proteomes" id="UP000297475">
    <property type="component" value="Unassembled WGS sequence"/>
</dbReference>
<dbReference type="PANTHER" id="PTHR33398:SF1">
    <property type="entry name" value="SMALL RIBOSOMAL SUBUNIT PROTEIN BS20C"/>
    <property type="match status" value="1"/>
</dbReference>
<evidence type="ECO:0000256" key="3">
    <source>
        <dbReference type="ARBA" id="ARBA00022730"/>
    </source>
</evidence>
<evidence type="ECO:0000256" key="1">
    <source>
        <dbReference type="ARBA" id="ARBA00003134"/>
    </source>
</evidence>
<comment type="similarity">
    <text evidence="2 8">Belongs to the bacterial ribosomal protein bS20 family.</text>
</comment>
<evidence type="ECO:0000256" key="9">
    <source>
        <dbReference type="SAM" id="MobiDB-lite"/>
    </source>
</evidence>
<dbReference type="GO" id="GO:0015935">
    <property type="term" value="C:small ribosomal subunit"/>
    <property type="evidence" value="ECO:0007669"/>
    <property type="project" value="TreeGrafter"/>
</dbReference>
<dbReference type="GO" id="GO:0006412">
    <property type="term" value="P:translation"/>
    <property type="evidence" value="ECO:0007669"/>
    <property type="project" value="UniProtKB-UniRule"/>
</dbReference>
<proteinExistence type="inferred from homology"/>
<dbReference type="PANTHER" id="PTHR33398">
    <property type="entry name" value="30S RIBOSOMAL PROTEIN S20"/>
    <property type="match status" value="1"/>
</dbReference>
<keyword evidence="4 8" id="KW-0694">RNA-binding</keyword>
<dbReference type="InterPro" id="IPR002583">
    <property type="entry name" value="Ribosomal_bS20"/>
</dbReference>
<dbReference type="NCBIfam" id="TIGR00029">
    <property type="entry name" value="S20"/>
    <property type="match status" value="1"/>
</dbReference>
<evidence type="ECO:0000256" key="2">
    <source>
        <dbReference type="ARBA" id="ARBA00007634"/>
    </source>
</evidence>
<evidence type="ECO:0000313" key="11">
    <source>
        <dbReference type="Proteomes" id="UP000297475"/>
    </source>
</evidence>
<comment type="caution">
    <text evidence="10">The sequence shown here is derived from an EMBL/GenBank/DDBJ whole genome shotgun (WGS) entry which is preliminary data.</text>
</comment>
<dbReference type="EMBL" id="SRMF01000010">
    <property type="protein sequence ID" value="TGG91093.1"/>
    <property type="molecule type" value="Genomic_DNA"/>
</dbReference>
<protein>
    <recommendedName>
        <fullName evidence="7 8">Small ribosomal subunit protein bS20</fullName>
    </recommendedName>
</protein>
<dbReference type="FunFam" id="1.20.58.110:FF:000001">
    <property type="entry name" value="30S ribosomal protein S20"/>
    <property type="match status" value="1"/>
</dbReference>
<evidence type="ECO:0000256" key="7">
    <source>
        <dbReference type="ARBA" id="ARBA00035136"/>
    </source>
</evidence>
<evidence type="ECO:0000256" key="8">
    <source>
        <dbReference type="HAMAP-Rule" id="MF_00500"/>
    </source>
</evidence>
<dbReference type="AlphaFoldDB" id="A0A4Z0W823"/>
<name>A0A4Z0W823_9GAMM</name>
<feature type="compositionally biased region" description="Basic residues" evidence="9">
    <location>
        <begin position="7"/>
        <end position="20"/>
    </location>
</feature>
<evidence type="ECO:0000256" key="5">
    <source>
        <dbReference type="ARBA" id="ARBA00022980"/>
    </source>
</evidence>
<sequence length="89" mass="9778">MANNPGSRKRARQTVKRRAHNASMRSMVRTYVKKVVAQVKAGDYEAAKKALSAAQPKLDGMARKGLISKNKAARTMSRLSGHVKALKKD</sequence>
<dbReference type="GO" id="GO:0005829">
    <property type="term" value="C:cytosol"/>
    <property type="evidence" value="ECO:0007669"/>
    <property type="project" value="TreeGrafter"/>
</dbReference>
<evidence type="ECO:0000256" key="6">
    <source>
        <dbReference type="ARBA" id="ARBA00023274"/>
    </source>
</evidence>
<evidence type="ECO:0000313" key="10">
    <source>
        <dbReference type="EMBL" id="TGG91093.1"/>
    </source>
</evidence>
<dbReference type="GO" id="GO:0070181">
    <property type="term" value="F:small ribosomal subunit rRNA binding"/>
    <property type="evidence" value="ECO:0007669"/>
    <property type="project" value="TreeGrafter"/>
</dbReference>
<keyword evidence="5 8" id="KW-0689">Ribosomal protein</keyword>
<keyword evidence="3 8" id="KW-0699">rRNA-binding</keyword>
<dbReference type="SUPFAM" id="SSF46992">
    <property type="entry name" value="Ribosomal protein S20"/>
    <property type="match status" value="1"/>
</dbReference>
<evidence type="ECO:0000256" key="4">
    <source>
        <dbReference type="ARBA" id="ARBA00022884"/>
    </source>
</evidence>
<feature type="region of interest" description="Disordered" evidence="9">
    <location>
        <begin position="1"/>
        <end position="23"/>
    </location>
</feature>
<comment type="function">
    <text evidence="1 8">Binds directly to 16S ribosomal RNA.</text>
</comment>
<feature type="region of interest" description="Disordered" evidence="9">
    <location>
        <begin position="69"/>
        <end position="89"/>
    </location>
</feature>
<dbReference type="InterPro" id="IPR036510">
    <property type="entry name" value="Ribosomal_bS20_sf"/>
</dbReference>
<dbReference type="GO" id="GO:0003735">
    <property type="term" value="F:structural constituent of ribosome"/>
    <property type="evidence" value="ECO:0007669"/>
    <property type="project" value="InterPro"/>
</dbReference>
<organism evidence="10 11">
    <name type="scientific">Natronospirillum operosum</name>
    <dbReference type="NCBI Taxonomy" id="2759953"/>
    <lineage>
        <taxon>Bacteria</taxon>
        <taxon>Pseudomonadati</taxon>
        <taxon>Pseudomonadota</taxon>
        <taxon>Gammaproteobacteria</taxon>
        <taxon>Oceanospirillales</taxon>
        <taxon>Natronospirillaceae</taxon>
        <taxon>Natronospirillum</taxon>
    </lineage>
</organism>
<dbReference type="Gene3D" id="1.20.58.110">
    <property type="entry name" value="Ribosomal protein S20"/>
    <property type="match status" value="1"/>
</dbReference>
<dbReference type="HAMAP" id="MF_00500">
    <property type="entry name" value="Ribosomal_bS20"/>
    <property type="match status" value="1"/>
</dbReference>